<dbReference type="RefSeq" id="YP_717793.1">
    <property type="nucleotide sequence ID" value="NC_008296.2"/>
</dbReference>
<name>Q0QZA2_BPSYS</name>
<evidence type="ECO:0000313" key="2">
    <source>
        <dbReference type="EMBL" id="ABA47094.1"/>
    </source>
</evidence>
<organismHost>
    <name type="scientific">Synechococcus</name>
    <dbReference type="NCBI Taxonomy" id="1129"/>
</organismHost>
<dbReference type="GeneID" id="4239181"/>
<dbReference type="KEGG" id="vg:4239181"/>
<dbReference type="Proteomes" id="UP000000909">
    <property type="component" value="Segment"/>
</dbReference>
<keyword evidence="1" id="KW-1133">Transmembrane helix</keyword>
<evidence type="ECO:0000256" key="1">
    <source>
        <dbReference type="SAM" id="Phobius"/>
    </source>
</evidence>
<organism evidence="2 3">
    <name type="scientific">Synechococcus phage syn9</name>
    <dbReference type="NCBI Taxonomy" id="382359"/>
    <lineage>
        <taxon>Viruses</taxon>
        <taxon>Duplodnaviria</taxon>
        <taxon>Heunggongvirae</taxon>
        <taxon>Uroviricota</taxon>
        <taxon>Caudoviricetes</taxon>
        <taxon>Pantevenvirales</taxon>
        <taxon>Kyanoviridae</taxon>
        <taxon>Ormenosvirus</taxon>
        <taxon>Ormenosvirus syn9</taxon>
    </lineage>
</organism>
<accession>Q0QZA2</accession>
<protein>
    <submittedName>
        <fullName evidence="2">Gp123</fullName>
    </submittedName>
</protein>
<dbReference type="OrthoDB" id="25293at10239"/>
<evidence type="ECO:0000313" key="3">
    <source>
        <dbReference type="Proteomes" id="UP000000909"/>
    </source>
</evidence>
<reference evidence="2 3" key="1">
    <citation type="journal article" date="2007" name="Environ. Microbiol.">
        <title>Genomic and structural analysis of Syn9, a cyanophage infecting marine Prochlorococcus and Synechococcus.</title>
        <authorList>
            <person name="Weigele P.R."/>
            <person name="Pope W.H."/>
            <person name="Pedulla M.L."/>
            <person name="Houtz J.M."/>
            <person name="Smith A.L."/>
            <person name="Conway J.F."/>
            <person name="King J."/>
            <person name="Hatfull G.F."/>
            <person name="Lawrence J.G."/>
            <person name="Hendrix R.W."/>
        </authorList>
    </citation>
    <scope>NUCLEOTIDE SEQUENCE</scope>
</reference>
<proteinExistence type="predicted"/>
<keyword evidence="3" id="KW-1185">Reference proteome</keyword>
<keyword evidence="1" id="KW-0472">Membrane</keyword>
<keyword evidence="1" id="KW-0812">Transmembrane</keyword>
<dbReference type="EMBL" id="DQ149023">
    <property type="protein sequence ID" value="ABA47094.1"/>
    <property type="molecule type" value="Genomic_DNA"/>
</dbReference>
<sequence>MMHHVQLFVRHTMENPFALAAMSFALVFVPILGMWAVHKYGWEHWEPFSRHEPHTPPTE</sequence>
<feature type="transmembrane region" description="Helical" evidence="1">
    <location>
        <begin position="17"/>
        <end position="37"/>
    </location>
</feature>